<comment type="similarity">
    <text evidence="3">Belongs to the bacterial glucokinase family.</text>
</comment>
<accession>A0ABT5T446</accession>
<dbReference type="InterPro" id="IPR050201">
    <property type="entry name" value="Bacterial_glucokinase"/>
</dbReference>
<protein>
    <submittedName>
        <fullName evidence="4">Glucokinase</fullName>
    </submittedName>
</protein>
<evidence type="ECO:0000256" key="2">
    <source>
        <dbReference type="ARBA" id="ARBA00022777"/>
    </source>
</evidence>
<keyword evidence="2" id="KW-0418">Kinase</keyword>
<dbReference type="RefSeq" id="WP_274350409.1">
    <property type="nucleotide sequence ID" value="NZ_JAQZSM010000001.1"/>
</dbReference>
<dbReference type="InterPro" id="IPR043129">
    <property type="entry name" value="ATPase_NBD"/>
</dbReference>
<proteinExistence type="inferred from homology"/>
<organism evidence="4 5">
    <name type="scientific">Roseinatronobacter alkalisoli</name>
    <dbReference type="NCBI Taxonomy" id="3028235"/>
    <lineage>
        <taxon>Bacteria</taxon>
        <taxon>Pseudomonadati</taxon>
        <taxon>Pseudomonadota</taxon>
        <taxon>Alphaproteobacteria</taxon>
        <taxon>Rhodobacterales</taxon>
        <taxon>Paracoccaceae</taxon>
        <taxon>Roseinatronobacter</taxon>
    </lineage>
</organism>
<gene>
    <name evidence="4" type="ORF">PUT78_02165</name>
</gene>
<dbReference type="PANTHER" id="PTHR47690">
    <property type="entry name" value="GLUCOKINASE"/>
    <property type="match status" value="1"/>
</dbReference>
<dbReference type="Gene3D" id="3.30.420.40">
    <property type="match status" value="1"/>
</dbReference>
<evidence type="ECO:0000313" key="5">
    <source>
        <dbReference type="Proteomes" id="UP001431784"/>
    </source>
</evidence>
<dbReference type="PANTHER" id="PTHR47690:SF1">
    <property type="entry name" value="GLUCOKINASE"/>
    <property type="match status" value="1"/>
</dbReference>
<name>A0ABT5T446_9RHOB</name>
<keyword evidence="1" id="KW-0808">Transferase</keyword>
<dbReference type="Pfam" id="PF02685">
    <property type="entry name" value="Glucokinase"/>
    <property type="match status" value="1"/>
</dbReference>
<dbReference type="Proteomes" id="UP001431784">
    <property type="component" value="Unassembled WGS sequence"/>
</dbReference>
<reference evidence="4" key="1">
    <citation type="submission" date="2023-02" db="EMBL/GenBank/DDBJ databases">
        <title>Description of Roseinatronobacter alkalisoli sp. nov., an alkaliphilic bacerium isolated from soda soil.</title>
        <authorList>
            <person name="Wei W."/>
        </authorList>
    </citation>
    <scope>NUCLEOTIDE SEQUENCE</scope>
    <source>
        <strain evidence="4">HJB301</strain>
    </source>
</reference>
<sequence length="322" mass="33745">MTAQHSTTSAPLVLVADIGGTNTRMAFARGHGLVASSTKRFRNAEFAGLGDIVARFLSQHAEKPEKAAFALAGLVHGDDADMTNLGWKANARDIARDNGIAKVHFLNDLQAQGHAVAGLPESHLRTIRPGQPEGATRLVIGLGTGVNAAPVFPTSTGQTIVPASESGHIHLPLHGQDDYDLADWLIARRGIASVEDVLAGAGLERLYSFHAEQAGLAGGKDAAAILAAMETGCTLAQSTGRHYVRLLGQTAASLALVTLPYAGIYLIGGVARAFAPWLDQFGFESAFTDMGRMSPLVQRIPVSLVEDDYAALAGCAAYIASR</sequence>
<dbReference type="InterPro" id="IPR003836">
    <property type="entry name" value="Glucokinase"/>
</dbReference>
<comment type="caution">
    <text evidence="4">The sequence shown here is derived from an EMBL/GenBank/DDBJ whole genome shotgun (WGS) entry which is preliminary data.</text>
</comment>
<evidence type="ECO:0000256" key="1">
    <source>
        <dbReference type="ARBA" id="ARBA00022679"/>
    </source>
</evidence>
<dbReference type="SUPFAM" id="SSF53067">
    <property type="entry name" value="Actin-like ATPase domain"/>
    <property type="match status" value="1"/>
</dbReference>
<evidence type="ECO:0000256" key="3">
    <source>
        <dbReference type="RuleBase" id="RU004046"/>
    </source>
</evidence>
<dbReference type="EMBL" id="JAQZSM010000001">
    <property type="protein sequence ID" value="MDD7969893.1"/>
    <property type="molecule type" value="Genomic_DNA"/>
</dbReference>
<dbReference type="Gene3D" id="3.40.367.20">
    <property type="match status" value="1"/>
</dbReference>
<dbReference type="CDD" id="cd24008">
    <property type="entry name" value="ASKHA_NBD_GLK"/>
    <property type="match status" value="1"/>
</dbReference>
<evidence type="ECO:0000313" key="4">
    <source>
        <dbReference type="EMBL" id="MDD7969893.1"/>
    </source>
</evidence>
<keyword evidence="5" id="KW-1185">Reference proteome</keyword>